<dbReference type="AlphaFoldDB" id="A0A7C4QUN5"/>
<organism evidence="3">
    <name type="scientific">Schlesneria paludicola</name>
    <dbReference type="NCBI Taxonomy" id="360056"/>
    <lineage>
        <taxon>Bacteria</taxon>
        <taxon>Pseudomonadati</taxon>
        <taxon>Planctomycetota</taxon>
        <taxon>Planctomycetia</taxon>
        <taxon>Planctomycetales</taxon>
        <taxon>Planctomycetaceae</taxon>
        <taxon>Schlesneria</taxon>
    </lineage>
</organism>
<protein>
    <recommendedName>
        <fullName evidence="4">Glycosyltransferase RgtA/B/C/D-like domain-containing protein</fullName>
    </recommendedName>
</protein>
<gene>
    <name evidence="3" type="ORF">ENS64_06240</name>
</gene>
<evidence type="ECO:0000313" key="3">
    <source>
        <dbReference type="EMBL" id="HGT38850.1"/>
    </source>
</evidence>
<reference evidence="3" key="1">
    <citation type="journal article" date="2020" name="mSystems">
        <title>Genome- and Community-Level Interaction Insights into Carbon Utilization and Element Cycling Functions of Hydrothermarchaeota in Hydrothermal Sediment.</title>
        <authorList>
            <person name="Zhou Z."/>
            <person name="Liu Y."/>
            <person name="Xu W."/>
            <person name="Pan J."/>
            <person name="Luo Z.H."/>
            <person name="Li M."/>
        </authorList>
    </citation>
    <scope>NUCLEOTIDE SEQUENCE [LARGE SCALE GENOMIC DNA]</scope>
    <source>
        <strain evidence="3">SpSt-508</strain>
    </source>
</reference>
<feature type="transmembrane region" description="Helical" evidence="2">
    <location>
        <begin position="244"/>
        <end position="268"/>
    </location>
</feature>
<proteinExistence type="predicted"/>
<sequence>MSGAVVEPPPLSGSEPPAASLPPLEDRLPAEWKWSRRCAGATLLLGCVYLWFSVKPLWHTDLWGHLTYGRWIVAHGRLPATEPLLPLSKGMPFVDTAWLSQVLGYLAYQGLGLAGLQGLSALVIAAASGLLLHRCYQRTRHVGFAVLGLASFLWLDWYTFAVVRPQLLGLLCFCWLLHRLTAPRATAADWWLIPALHGLWANLHGSFVLGLGLLAAFAAGRGVDLLRRTGTWRAVAHDQRFRRWGLWLELSAAAALVNPYGLGLYLEVWRFGRNANLASLTEWQILDVHAPHGWLFLGSVVGLTMLYRFTPRRVAAWEVLTLVGLGVASLGSARLLSWWGPVAALLLVTHGHASVRRWCPWRAMPAVSPRNGKWTVVTLGLIWICLGYSPLGMRVLHRKEPALEKAVSDYTPLGAVNYLREKPPSGLVFNVYEWGDYLLWAGPPNLQVFVNSHAHLVPREVWLHYLQVVDVDSGWEEVLERYGVTTVVVDPRHRSALIRRLKDHAAWQVAYEDRRSVVFVRQPRS</sequence>
<dbReference type="EMBL" id="DSVQ01000012">
    <property type="protein sequence ID" value="HGT38850.1"/>
    <property type="molecule type" value="Genomic_DNA"/>
</dbReference>
<feature type="transmembrane region" description="Helical" evidence="2">
    <location>
        <begin position="199"/>
        <end position="223"/>
    </location>
</feature>
<feature type="transmembrane region" description="Helical" evidence="2">
    <location>
        <begin position="106"/>
        <end position="132"/>
    </location>
</feature>
<feature type="transmembrane region" description="Helical" evidence="2">
    <location>
        <begin position="319"/>
        <end position="339"/>
    </location>
</feature>
<feature type="transmembrane region" description="Helical" evidence="2">
    <location>
        <begin position="288"/>
        <end position="307"/>
    </location>
</feature>
<feature type="region of interest" description="Disordered" evidence="1">
    <location>
        <begin position="1"/>
        <end position="22"/>
    </location>
</feature>
<keyword evidence="2" id="KW-0472">Membrane</keyword>
<evidence type="ECO:0000256" key="2">
    <source>
        <dbReference type="SAM" id="Phobius"/>
    </source>
</evidence>
<evidence type="ECO:0000256" key="1">
    <source>
        <dbReference type="SAM" id="MobiDB-lite"/>
    </source>
</evidence>
<evidence type="ECO:0008006" key="4">
    <source>
        <dbReference type="Google" id="ProtNLM"/>
    </source>
</evidence>
<keyword evidence="2" id="KW-0812">Transmembrane</keyword>
<feature type="transmembrane region" description="Helical" evidence="2">
    <location>
        <begin position="374"/>
        <end position="391"/>
    </location>
</feature>
<name>A0A7C4QUN5_9PLAN</name>
<accession>A0A7C4QUN5</accession>
<feature type="transmembrane region" description="Helical" evidence="2">
    <location>
        <begin position="144"/>
        <end position="163"/>
    </location>
</feature>
<keyword evidence="2" id="KW-1133">Transmembrane helix</keyword>
<comment type="caution">
    <text evidence="3">The sequence shown here is derived from an EMBL/GenBank/DDBJ whole genome shotgun (WGS) entry which is preliminary data.</text>
</comment>